<keyword evidence="2" id="KW-0963">Cytoplasm</keyword>
<dbReference type="Pfam" id="PF01814">
    <property type="entry name" value="Hemerythrin"/>
    <property type="match status" value="1"/>
</dbReference>
<dbReference type="InterPro" id="IPR012312">
    <property type="entry name" value="Hemerythrin-like"/>
</dbReference>
<dbReference type="RefSeq" id="WP_201429672.1">
    <property type="nucleotide sequence ID" value="NZ_JAEQBW010000001.1"/>
</dbReference>
<evidence type="ECO:0000256" key="4">
    <source>
        <dbReference type="ARBA" id="ARBA00023004"/>
    </source>
</evidence>
<dbReference type="PANTHER" id="PTHR36438:SF1">
    <property type="entry name" value="IRON-SULFUR CLUSTER REPAIR PROTEIN YTFE"/>
    <property type="match status" value="1"/>
</dbReference>
<dbReference type="GO" id="GO:0005737">
    <property type="term" value="C:cytoplasm"/>
    <property type="evidence" value="ECO:0007669"/>
    <property type="project" value="UniProtKB-SubCell"/>
</dbReference>
<dbReference type="GO" id="GO:0046872">
    <property type="term" value="F:metal ion binding"/>
    <property type="evidence" value="ECO:0007669"/>
    <property type="project" value="UniProtKB-KW"/>
</dbReference>
<dbReference type="Proteomes" id="UP000611723">
    <property type="component" value="Unassembled WGS sequence"/>
</dbReference>
<gene>
    <name evidence="6" type="primary">ric</name>
    <name evidence="6" type="ORF">JKA74_03010</name>
</gene>
<dbReference type="Gene3D" id="1.20.120.520">
    <property type="entry name" value="nmb1532 protein domain like"/>
    <property type="match status" value="1"/>
</dbReference>
<accession>A0A935C5T4</accession>
<evidence type="ECO:0000256" key="2">
    <source>
        <dbReference type="ARBA" id="ARBA00022490"/>
    </source>
</evidence>
<keyword evidence="3" id="KW-0479">Metal-binding</keyword>
<dbReference type="EMBL" id="JAEQBW010000001">
    <property type="protein sequence ID" value="MBK6263994.1"/>
    <property type="molecule type" value="Genomic_DNA"/>
</dbReference>
<dbReference type="PANTHER" id="PTHR36438">
    <property type="entry name" value="IRON-SULFUR CLUSTER REPAIR PROTEIN YTFE"/>
    <property type="match status" value="1"/>
</dbReference>
<evidence type="ECO:0000256" key="1">
    <source>
        <dbReference type="ARBA" id="ARBA00004496"/>
    </source>
</evidence>
<dbReference type="AlphaFoldDB" id="A0A935C5T4"/>
<feature type="domain" description="Hemerythrin-like" evidence="5">
    <location>
        <begin position="85"/>
        <end position="233"/>
    </location>
</feature>
<evidence type="ECO:0000259" key="5">
    <source>
        <dbReference type="Pfam" id="PF01814"/>
    </source>
</evidence>
<organism evidence="6 7">
    <name type="scientific">Marivirga aurantiaca</name>
    <dbReference type="NCBI Taxonomy" id="2802615"/>
    <lineage>
        <taxon>Bacteria</taxon>
        <taxon>Pseudomonadati</taxon>
        <taxon>Bacteroidota</taxon>
        <taxon>Cytophagia</taxon>
        <taxon>Cytophagales</taxon>
        <taxon>Marivirgaceae</taxon>
        <taxon>Marivirga</taxon>
    </lineage>
</organism>
<comment type="subcellular location">
    <subcellularLocation>
        <location evidence="1">Cytoplasm</location>
    </subcellularLocation>
</comment>
<proteinExistence type="predicted"/>
<dbReference type="NCBIfam" id="TIGR03652">
    <property type="entry name" value="FeS_repair_RIC"/>
    <property type="match status" value="1"/>
</dbReference>
<evidence type="ECO:0000313" key="6">
    <source>
        <dbReference type="EMBL" id="MBK6263994.1"/>
    </source>
</evidence>
<comment type="caution">
    <text evidence="6">The sequence shown here is derived from an EMBL/GenBank/DDBJ whole genome shotgun (WGS) entry which is preliminary data.</text>
</comment>
<keyword evidence="4" id="KW-0408">Iron</keyword>
<keyword evidence="7" id="KW-1185">Reference proteome</keyword>
<protein>
    <submittedName>
        <fullName evidence="6">Iron-sulfur cluster repair di-iron protein</fullName>
    </submittedName>
</protein>
<name>A0A935C5T4_9BACT</name>
<evidence type="ECO:0000256" key="3">
    <source>
        <dbReference type="ARBA" id="ARBA00022723"/>
    </source>
</evidence>
<dbReference type="Pfam" id="PF04405">
    <property type="entry name" value="ScdA_N"/>
    <property type="match status" value="1"/>
</dbReference>
<sequence>MNVYDQKTIGQWVAEDYRAAAVFKSFGIDFCCKGNRTIKEACEPKNISPREVEIALAEAIINKFDGEGVNFKNWPMDLLTDYIEKTHHRYVDKAIPVLQQYLNKICKVHGDANPELFEIAELFNQSAGELTAHMKKEEFILFPYIRKMQFYIEGNEAVESPHFGTVKNPIKMMMAEHETEGGRFEEIANLANQYHPPVHACNTYMVTFSLLEEFENDLHRHIHLENNILFPKAIEMEEQLGVLTE</sequence>
<evidence type="ECO:0000313" key="7">
    <source>
        <dbReference type="Proteomes" id="UP000611723"/>
    </source>
</evidence>
<dbReference type="InterPro" id="IPR019903">
    <property type="entry name" value="RIC_family"/>
</dbReference>
<reference evidence="6" key="1">
    <citation type="submission" date="2021-01" db="EMBL/GenBank/DDBJ databases">
        <title>Marivirga aurantiaca sp. nov., isolated from intertidal surface sediments.</title>
        <authorList>
            <person name="Zhang M."/>
        </authorList>
    </citation>
    <scope>NUCLEOTIDE SEQUENCE</scope>
    <source>
        <strain evidence="6">S37H4</strain>
    </source>
</reference>